<organism evidence="1 2">
    <name type="scientific">Skeletonema marinoi</name>
    <dbReference type="NCBI Taxonomy" id="267567"/>
    <lineage>
        <taxon>Eukaryota</taxon>
        <taxon>Sar</taxon>
        <taxon>Stramenopiles</taxon>
        <taxon>Ochrophyta</taxon>
        <taxon>Bacillariophyta</taxon>
        <taxon>Coscinodiscophyceae</taxon>
        <taxon>Thalassiosirophycidae</taxon>
        <taxon>Thalassiosirales</taxon>
        <taxon>Skeletonemataceae</taxon>
        <taxon>Skeletonema</taxon>
        <taxon>Skeletonema marinoi-dohrnii complex</taxon>
    </lineage>
</organism>
<keyword evidence="2" id="KW-1185">Reference proteome</keyword>
<comment type="caution">
    <text evidence="1">The sequence shown here is derived from an EMBL/GenBank/DDBJ whole genome shotgun (WGS) entry which is preliminary data.</text>
</comment>
<dbReference type="AlphaFoldDB" id="A0AAD8XYM4"/>
<evidence type="ECO:0000313" key="1">
    <source>
        <dbReference type="EMBL" id="KAK1736296.1"/>
    </source>
</evidence>
<gene>
    <name evidence="1" type="ORF">QTG54_012896</name>
</gene>
<proteinExistence type="predicted"/>
<name>A0AAD8XYM4_9STRA</name>
<reference evidence="1" key="1">
    <citation type="submission" date="2023-06" db="EMBL/GenBank/DDBJ databases">
        <title>Survivors Of The Sea: Transcriptome response of Skeletonema marinoi to long-term dormancy.</title>
        <authorList>
            <person name="Pinder M.I.M."/>
            <person name="Kourtchenko O."/>
            <person name="Robertson E.K."/>
            <person name="Larsson T."/>
            <person name="Maumus F."/>
            <person name="Osuna-Cruz C.M."/>
            <person name="Vancaester E."/>
            <person name="Stenow R."/>
            <person name="Vandepoele K."/>
            <person name="Ploug H."/>
            <person name="Bruchert V."/>
            <person name="Godhe A."/>
            <person name="Topel M."/>
        </authorList>
    </citation>
    <scope>NUCLEOTIDE SEQUENCE</scope>
    <source>
        <strain evidence="1">R05AC</strain>
    </source>
</reference>
<protein>
    <submittedName>
        <fullName evidence="1">Uncharacterized protein</fullName>
    </submittedName>
</protein>
<sequence>MDCHVRVSFLAFNPFDWGGQIGHGEGKSGRVVDVGLPDQAEDVDVHSTSANVAKEQNNVNVEVVDDEITTATNLEQHHKNVLPPDEKLRVLVTKGCSGSSFVVEAIRDFLQSRGYDVEKGVSEIYKPHKNSMFELAKELAPKESRTIDIIVNATLMLKQEAFQNGQTVVYKWADDGILKPLMQRTRGDLLFGYMYRKNILDRVVCSVKDCFSGGAAVGYPVFAVNGSKANLCFNRRKTGAKTKAYNFSIESMVERIRHLEEQLQGTLKEFDFPFQVTYEDLTDFEYYTDEDSVWSTSFNAWTRMLSTYVANNWTSEDAKLLKDMMHPMRNTRNISHHEDVIQNYQEVFEALRKLVWVDIYAPGPNVESPVTVVVPGRQLMFDV</sequence>
<dbReference type="Proteomes" id="UP001224775">
    <property type="component" value="Unassembled WGS sequence"/>
</dbReference>
<accession>A0AAD8XYM4</accession>
<evidence type="ECO:0000313" key="2">
    <source>
        <dbReference type="Proteomes" id="UP001224775"/>
    </source>
</evidence>
<dbReference type="EMBL" id="JATAAI010000029">
    <property type="protein sequence ID" value="KAK1736296.1"/>
    <property type="molecule type" value="Genomic_DNA"/>
</dbReference>